<accession>A0A369I1M5</accession>
<feature type="chain" id="PRO_5016902895" description="Outer membrane protein beta-barrel domain-containing protein" evidence="1">
    <location>
        <begin position="22"/>
        <end position="812"/>
    </location>
</feature>
<comment type="caution">
    <text evidence="2">The sequence shown here is derived from an EMBL/GenBank/DDBJ whole genome shotgun (WGS) entry which is preliminary data.</text>
</comment>
<dbReference type="Proteomes" id="UP000253141">
    <property type="component" value="Unassembled WGS sequence"/>
</dbReference>
<evidence type="ECO:0000256" key="1">
    <source>
        <dbReference type="SAM" id="SignalP"/>
    </source>
</evidence>
<proteinExistence type="predicted"/>
<protein>
    <recommendedName>
        <fullName evidence="4">Outer membrane protein beta-barrel domain-containing protein</fullName>
    </recommendedName>
</protein>
<keyword evidence="3" id="KW-1185">Reference proteome</keyword>
<keyword evidence="1" id="KW-0732">Signal</keyword>
<evidence type="ECO:0008006" key="4">
    <source>
        <dbReference type="Google" id="ProtNLM"/>
    </source>
</evidence>
<reference evidence="2 3" key="1">
    <citation type="submission" date="2018-07" db="EMBL/GenBank/DDBJ databases">
        <title>Genome analysis of Runella aurantiaca.</title>
        <authorList>
            <person name="Yang X."/>
        </authorList>
    </citation>
    <scope>NUCLEOTIDE SEQUENCE [LARGE SCALE GENOMIC DNA]</scope>
    <source>
        <strain evidence="2 3">YX9</strain>
    </source>
</reference>
<feature type="signal peptide" evidence="1">
    <location>
        <begin position="1"/>
        <end position="21"/>
    </location>
</feature>
<gene>
    <name evidence="2" type="ORF">DVG78_22435</name>
</gene>
<dbReference type="OrthoDB" id="1488584at2"/>
<dbReference type="RefSeq" id="WP_114463269.1">
    <property type="nucleotide sequence ID" value="NZ_QPIW01000024.1"/>
</dbReference>
<sequence>MKNLYVIIALLGILNQGIAQNAYYDALFCANLNDEDLNSQNDDGLTPGEKKVLEECQLFKNDPFNKPKPDFARVRAILQKQRAIGLAVRDYENQFAGASILSLAAPLLNFSRLSTAQVDTLLYGLTIYFADEFRRGYMQTYLNTFEKSIGKTAELEILFPATYEKLRTFDPIRYKEIGNELKLVFNEDLSSSLEHLISHVESPESFQLKTNQVFALLNPAFCNTLKNKREYQHFKLSAEIAQKLIDGVHPADIIGYLDAKYYDDGGTTLTELGKSFHLLNILQRNLRDTTAKVNGQFPNVWINFEKLSQLNTSKKQQYFLALLMNEDSSFFNNTLNPIRISSSSTFNDLKSKCKLTDLLSTLVKIDEFIKLKNKTLFEEQNFLPLMKLTGDLVKLALTQENQGRAEHYISLSNEVFLTYNAIRTKNYGNLPAQIGNIIKLLTKNNSGSDVVGIPVINLVKGVIAKLDATTDPLNNANAYRKIIDSPFGPLLGSYDSNEKELYHLFNNRNKSIPAFTKYNQYIDERLNKSLYTSNNDAFINTLTAEIDAFAKKDFTSKWQQEITKLVNDALVARRGETLNEALITSLTTTIKTGLESKNIYIKIDSTLVNIAQNSKAIPLIQQIDKWSGFMSAAVNAKTSEDVKAVVKRYVNPPSSYIDKRNHPFTLTIGGMPGLYVGREKLVDTAGKSECKSTFGLTLPIGIDISFKFLKASSLSLFASIIDLGALLSYRLNTNANTLPDEFNFKQFLSPGLSLGWGFPNTPITLSAGYQYAPQLRKLDKDATSEVLSNAHRWQLRVAYDIPLFSIVKSKRK</sequence>
<evidence type="ECO:0000313" key="3">
    <source>
        <dbReference type="Proteomes" id="UP000253141"/>
    </source>
</evidence>
<name>A0A369I1M5_9BACT</name>
<organism evidence="2 3">
    <name type="scientific">Runella aurantiaca</name>
    <dbReference type="NCBI Taxonomy" id="2282308"/>
    <lineage>
        <taxon>Bacteria</taxon>
        <taxon>Pseudomonadati</taxon>
        <taxon>Bacteroidota</taxon>
        <taxon>Cytophagia</taxon>
        <taxon>Cytophagales</taxon>
        <taxon>Spirosomataceae</taxon>
        <taxon>Runella</taxon>
    </lineage>
</organism>
<dbReference type="AlphaFoldDB" id="A0A369I1M5"/>
<evidence type="ECO:0000313" key="2">
    <source>
        <dbReference type="EMBL" id="RDB03669.1"/>
    </source>
</evidence>
<dbReference type="EMBL" id="QPIW01000024">
    <property type="protein sequence ID" value="RDB03669.1"/>
    <property type="molecule type" value="Genomic_DNA"/>
</dbReference>